<dbReference type="Pfam" id="PF01844">
    <property type="entry name" value="HNH"/>
    <property type="match status" value="1"/>
</dbReference>
<dbReference type="EMBL" id="PQ015379">
    <property type="protein sequence ID" value="XDJ15199.1"/>
    <property type="molecule type" value="Genomic_DNA"/>
</dbReference>
<proteinExistence type="predicted"/>
<organism evidence="3">
    <name type="scientific">Pseudomonas phage HRDY3</name>
    <dbReference type="NCBI Taxonomy" id="3236930"/>
    <lineage>
        <taxon>Viruses</taxon>
    </lineage>
</organism>
<evidence type="ECO:0000313" key="3">
    <source>
        <dbReference type="EMBL" id="XDJ15199.1"/>
    </source>
</evidence>
<feature type="region of interest" description="Disordered" evidence="1">
    <location>
        <begin position="97"/>
        <end position="121"/>
    </location>
</feature>
<dbReference type="PANTHER" id="PTHR33877">
    <property type="entry name" value="SLL1193 PROTEIN"/>
    <property type="match status" value="1"/>
</dbReference>
<keyword evidence="3" id="KW-0540">Nuclease</keyword>
<dbReference type="SUPFAM" id="SSF48695">
    <property type="entry name" value="Multiheme cytochromes"/>
    <property type="match status" value="1"/>
</dbReference>
<dbReference type="InterPro" id="IPR003615">
    <property type="entry name" value="HNH_nuc"/>
</dbReference>
<sequence length="121" mass="13693">MSLRPKRVAPKKVKSVISGPGKAKVVAKIRRDSSKVYGSRTEWMAIRERVLQRDGYKCTKCPSTEYLQVDHIRPVAQGGQTVMQNLRTLCADCHAAQHSSRHSKHLILSKKKKDAENANRR</sequence>
<reference evidence="3" key="1">
    <citation type="submission" date="2024-07" db="EMBL/GenBank/DDBJ databases">
        <authorList>
            <person name="Bringhurst R.M."/>
            <person name="Homer T.E."/>
        </authorList>
    </citation>
    <scope>NUCLEOTIDE SEQUENCE</scope>
</reference>
<evidence type="ECO:0000259" key="2">
    <source>
        <dbReference type="SMART" id="SM00507"/>
    </source>
</evidence>
<feature type="compositionally biased region" description="Basic residues" evidence="1">
    <location>
        <begin position="99"/>
        <end position="112"/>
    </location>
</feature>
<dbReference type="InterPro" id="IPR002711">
    <property type="entry name" value="HNH"/>
</dbReference>
<dbReference type="Gene3D" id="1.10.30.50">
    <property type="match status" value="1"/>
</dbReference>
<accession>A0AB39CEA2</accession>
<dbReference type="PANTHER" id="PTHR33877:SF1">
    <property type="entry name" value="TYPE IV METHYL-DIRECTED RESTRICTION ENZYME ECOKMCRA"/>
    <property type="match status" value="1"/>
</dbReference>
<name>A0AB39CEA2_9VIRU</name>
<dbReference type="GO" id="GO:0008270">
    <property type="term" value="F:zinc ion binding"/>
    <property type="evidence" value="ECO:0007669"/>
    <property type="project" value="InterPro"/>
</dbReference>
<dbReference type="CDD" id="cd00085">
    <property type="entry name" value="HNHc"/>
    <property type="match status" value="1"/>
</dbReference>
<keyword evidence="3" id="KW-0378">Hydrolase</keyword>
<feature type="domain" description="HNH nuclease" evidence="2">
    <location>
        <begin position="45"/>
        <end position="95"/>
    </location>
</feature>
<keyword evidence="3" id="KW-0255">Endonuclease</keyword>
<dbReference type="GO" id="GO:0003676">
    <property type="term" value="F:nucleic acid binding"/>
    <property type="evidence" value="ECO:0007669"/>
    <property type="project" value="InterPro"/>
</dbReference>
<dbReference type="InterPro" id="IPR052892">
    <property type="entry name" value="NA-targeting_endonuclease"/>
</dbReference>
<evidence type="ECO:0000256" key="1">
    <source>
        <dbReference type="SAM" id="MobiDB-lite"/>
    </source>
</evidence>
<dbReference type="InterPro" id="IPR036280">
    <property type="entry name" value="Multihaem_cyt_sf"/>
</dbReference>
<dbReference type="GO" id="GO:0004519">
    <property type="term" value="F:endonuclease activity"/>
    <property type="evidence" value="ECO:0007669"/>
    <property type="project" value="UniProtKB-KW"/>
</dbReference>
<protein>
    <submittedName>
        <fullName evidence="3">Endonuclease</fullName>
    </submittedName>
</protein>
<dbReference type="SMART" id="SM00507">
    <property type="entry name" value="HNHc"/>
    <property type="match status" value="1"/>
</dbReference>